<name>A0A5N7B1U2_9EURO</name>
<gene>
    <name evidence="2" type="ORF">BDV26DRAFT_13045</name>
</gene>
<keyword evidence="3" id="KW-1185">Reference proteome</keyword>
<reference evidence="2 3" key="1">
    <citation type="submission" date="2019-04" db="EMBL/GenBank/DDBJ databases">
        <title>Friends and foes A comparative genomics studyof 23 Aspergillus species from section Flavi.</title>
        <authorList>
            <consortium name="DOE Joint Genome Institute"/>
            <person name="Kjaerbolling I."/>
            <person name="Vesth T."/>
            <person name="Frisvad J.C."/>
            <person name="Nybo J.L."/>
            <person name="Theobald S."/>
            <person name="Kildgaard S."/>
            <person name="Isbrandt T."/>
            <person name="Kuo A."/>
            <person name="Sato A."/>
            <person name="Lyhne E.K."/>
            <person name="Kogle M.E."/>
            <person name="Wiebenga A."/>
            <person name="Kun R.S."/>
            <person name="Lubbers R.J."/>
            <person name="Makela M.R."/>
            <person name="Barry K."/>
            <person name="Chovatia M."/>
            <person name="Clum A."/>
            <person name="Daum C."/>
            <person name="Haridas S."/>
            <person name="He G."/>
            <person name="LaButti K."/>
            <person name="Lipzen A."/>
            <person name="Mondo S."/>
            <person name="Riley R."/>
            <person name="Salamov A."/>
            <person name="Simmons B.A."/>
            <person name="Magnuson J.K."/>
            <person name="Henrissat B."/>
            <person name="Mortensen U.H."/>
            <person name="Larsen T.O."/>
            <person name="Devries R.P."/>
            <person name="Grigoriev I.V."/>
            <person name="Machida M."/>
            <person name="Baker S.E."/>
            <person name="Andersen M.R."/>
        </authorList>
    </citation>
    <scope>NUCLEOTIDE SEQUENCE [LARGE SCALE GENOMIC DNA]</scope>
    <source>
        <strain evidence="2 3">IBT 29228</strain>
    </source>
</reference>
<dbReference type="OrthoDB" id="4413676at2759"/>
<proteinExistence type="predicted"/>
<feature type="chain" id="PRO_5024973974" evidence="1">
    <location>
        <begin position="21"/>
        <end position="113"/>
    </location>
</feature>
<sequence>MKISTTFLYTFLAITTLGVASPTGNNAVAVENVTPAHAEAASLFDKRKSCSGERKESDVCSGKKLAEQHSFHNCKTKSKGKCCATNSDGSGGIDVNKGGGEKCGYCFSGKCSG</sequence>
<feature type="signal peptide" evidence="1">
    <location>
        <begin position="1"/>
        <end position="20"/>
    </location>
</feature>
<keyword evidence="1" id="KW-0732">Signal</keyword>
<dbReference type="Proteomes" id="UP000326198">
    <property type="component" value="Unassembled WGS sequence"/>
</dbReference>
<evidence type="ECO:0000313" key="2">
    <source>
        <dbReference type="EMBL" id="KAE8375566.1"/>
    </source>
</evidence>
<organism evidence="2 3">
    <name type="scientific">Aspergillus bertholletiae</name>
    <dbReference type="NCBI Taxonomy" id="1226010"/>
    <lineage>
        <taxon>Eukaryota</taxon>
        <taxon>Fungi</taxon>
        <taxon>Dikarya</taxon>
        <taxon>Ascomycota</taxon>
        <taxon>Pezizomycotina</taxon>
        <taxon>Eurotiomycetes</taxon>
        <taxon>Eurotiomycetidae</taxon>
        <taxon>Eurotiales</taxon>
        <taxon>Aspergillaceae</taxon>
        <taxon>Aspergillus</taxon>
        <taxon>Aspergillus subgen. Circumdati</taxon>
    </lineage>
</organism>
<evidence type="ECO:0000256" key="1">
    <source>
        <dbReference type="SAM" id="SignalP"/>
    </source>
</evidence>
<protein>
    <submittedName>
        <fullName evidence="2">Uncharacterized protein</fullName>
    </submittedName>
</protein>
<dbReference type="AlphaFoldDB" id="A0A5N7B1U2"/>
<evidence type="ECO:0000313" key="3">
    <source>
        <dbReference type="Proteomes" id="UP000326198"/>
    </source>
</evidence>
<accession>A0A5N7B1U2</accession>
<dbReference type="EMBL" id="ML736258">
    <property type="protein sequence ID" value="KAE8375566.1"/>
    <property type="molecule type" value="Genomic_DNA"/>
</dbReference>